<name>A0ABV0BDD8_9SPHN</name>
<accession>A0ABV0BDD8</accession>
<reference evidence="2 3" key="1">
    <citation type="submission" date="2024-05" db="EMBL/GenBank/DDBJ databases">
        <title>Sphingomonas sp. HF-S3 16S ribosomal RNA gene Genome sequencing and assembly.</title>
        <authorList>
            <person name="Lee H."/>
        </authorList>
    </citation>
    <scope>NUCLEOTIDE SEQUENCE [LARGE SCALE GENOMIC DNA]</scope>
    <source>
        <strain evidence="2 3">HF-S3</strain>
    </source>
</reference>
<dbReference type="Proteomes" id="UP001427805">
    <property type="component" value="Unassembled WGS sequence"/>
</dbReference>
<keyword evidence="1" id="KW-0472">Membrane</keyword>
<keyword evidence="3" id="KW-1185">Reference proteome</keyword>
<feature type="transmembrane region" description="Helical" evidence="1">
    <location>
        <begin position="110"/>
        <end position="133"/>
    </location>
</feature>
<dbReference type="EMBL" id="JBDIZK010000011">
    <property type="protein sequence ID" value="MEN3749053.1"/>
    <property type="molecule type" value="Genomic_DNA"/>
</dbReference>
<comment type="caution">
    <text evidence="2">The sequence shown here is derived from an EMBL/GenBank/DDBJ whole genome shotgun (WGS) entry which is preliminary data.</text>
</comment>
<evidence type="ECO:0000313" key="2">
    <source>
        <dbReference type="EMBL" id="MEN3749053.1"/>
    </source>
</evidence>
<gene>
    <name evidence="2" type="ORF">TPR58_17905</name>
</gene>
<proteinExistence type="predicted"/>
<evidence type="ECO:0000256" key="1">
    <source>
        <dbReference type="SAM" id="Phobius"/>
    </source>
</evidence>
<feature type="transmembrane region" description="Helical" evidence="1">
    <location>
        <begin position="46"/>
        <end position="66"/>
    </location>
</feature>
<dbReference type="RefSeq" id="WP_346248090.1">
    <property type="nucleotide sequence ID" value="NZ_JBDIZK010000011.1"/>
</dbReference>
<organism evidence="2 3">
    <name type="scientific">Sphingomonas rustica</name>
    <dbReference type="NCBI Taxonomy" id="3103142"/>
    <lineage>
        <taxon>Bacteria</taxon>
        <taxon>Pseudomonadati</taxon>
        <taxon>Pseudomonadota</taxon>
        <taxon>Alphaproteobacteria</taxon>
        <taxon>Sphingomonadales</taxon>
        <taxon>Sphingomonadaceae</taxon>
        <taxon>Sphingomonas</taxon>
    </lineage>
</organism>
<keyword evidence="1" id="KW-1133">Transmembrane helix</keyword>
<keyword evidence="1" id="KW-0812">Transmembrane</keyword>
<feature type="transmembrane region" description="Helical" evidence="1">
    <location>
        <begin position="7"/>
        <end position="26"/>
    </location>
</feature>
<sequence>MTKSGITLMISGVSLAVIGTVVSPSLHQPIFPMVNDTSGWRVVDRLIAASGAILFFAGIVMTVVGVRTMRGRRRAPTPAGDRGESYRSLIEPASLTPTPKARGQEPGYEILSVTVGIIGAIVLALGATAMFFFRQV</sequence>
<protein>
    <submittedName>
        <fullName evidence="2">Uncharacterized protein</fullName>
    </submittedName>
</protein>
<evidence type="ECO:0000313" key="3">
    <source>
        <dbReference type="Proteomes" id="UP001427805"/>
    </source>
</evidence>